<evidence type="ECO:0000259" key="4">
    <source>
        <dbReference type="Pfam" id="PF13183"/>
    </source>
</evidence>
<evidence type="ECO:0000313" key="6">
    <source>
        <dbReference type="Proteomes" id="UP000807825"/>
    </source>
</evidence>
<dbReference type="PROSITE" id="PS00198">
    <property type="entry name" value="4FE4S_FER_1"/>
    <property type="match status" value="1"/>
</dbReference>
<organism evidence="5 6">
    <name type="scientific">Desulfomonile tiedjei</name>
    <dbReference type="NCBI Taxonomy" id="2358"/>
    <lineage>
        <taxon>Bacteria</taxon>
        <taxon>Pseudomonadati</taxon>
        <taxon>Thermodesulfobacteriota</taxon>
        <taxon>Desulfomonilia</taxon>
        <taxon>Desulfomonilales</taxon>
        <taxon>Desulfomonilaceae</taxon>
        <taxon>Desulfomonile</taxon>
    </lineage>
</organism>
<dbReference type="InterPro" id="IPR009051">
    <property type="entry name" value="Helical_ferredxn"/>
</dbReference>
<dbReference type="InterPro" id="IPR017900">
    <property type="entry name" value="4Fe4S_Fe_S_CS"/>
</dbReference>
<protein>
    <submittedName>
        <fullName evidence="5">4Fe-4S dicluster domain-containing protein</fullName>
    </submittedName>
</protein>
<keyword evidence="1" id="KW-0479">Metal-binding</keyword>
<dbReference type="PANTHER" id="PTHR47153:SF2">
    <property type="entry name" value="LACTATE UTILIZATION PROTEIN B"/>
    <property type="match status" value="1"/>
</dbReference>
<keyword evidence="3" id="KW-0411">Iron-sulfur</keyword>
<dbReference type="SUPFAM" id="SSF54862">
    <property type="entry name" value="4Fe-4S ferredoxins"/>
    <property type="match status" value="1"/>
</dbReference>
<dbReference type="Gene3D" id="1.10.1060.10">
    <property type="entry name" value="Alpha-helical ferredoxin"/>
    <property type="match status" value="1"/>
</dbReference>
<reference evidence="5" key="1">
    <citation type="submission" date="2020-07" db="EMBL/GenBank/DDBJ databases">
        <title>Huge and variable diversity of episymbiotic CPR bacteria and DPANN archaea in groundwater ecosystems.</title>
        <authorList>
            <person name="He C.Y."/>
            <person name="Keren R."/>
            <person name="Whittaker M."/>
            <person name="Farag I.F."/>
            <person name="Doudna J."/>
            <person name="Cate J.H.D."/>
            <person name="Banfield J.F."/>
        </authorList>
    </citation>
    <scope>NUCLEOTIDE SEQUENCE</scope>
    <source>
        <strain evidence="5">NC_groundwater_1664_Pr3_B-0.1um_52_9</strain>
    </source>
</reference>
<dbReference type="Proteomes" id="UP000807825">
    <property type="component" value="Unassembled WGS sequence"/>
</dbReference>
<dbReference type="AlphaFoldDB" id="A0A9D6V217"/>
<dbReference type="GO" id="GO:0046872">
    <property type="term" value="F:metal ion binding"/>
    <property type="evidence" value="ECO:0007669"/>
    <property type="project" value="UniProtKB-KW"/>
</dbReference>
<proteinExistence type="predicted"/>
<accession>A0A9D6V217</accession>
<dbReference type="InterPro" id="IPR017896">
    <property type="entry name" value="4Fe4S_Fe-S-bd"/>
</dbReference>
<gene>
    <name evidence="5" type="ORF">HY912_14210</name>
</gene>
<dbReference type="PANTHER" id="PTHR47153">
    <property type="entry name" value="LACTATE UTILIZATION PROTEIN B"/>
    <property type="match status" value="1"/>
</dbReference>
<comment type="caution">
    <text evidence="5">The sequence shown here is derived from an EMBL/GenBank/DDBJ whole genome shotgun (WGS) entry which is preliminary data.</text>
</comment>
<feature type="domain" description="4Fe-4S ferredoxin-type" evidence="4">
    <location>
        <begin position="18"/>
        <end position="85"/>
    </location>
</feature>
<evidence type="ECO:0000313" key="5">
    <source>
        <dbReference type="EMBL" id="MBI5250640.1"/>
    </source>
</evidence>
<dbReference type="Pfam" id="PF13183">
    <property type="entry name" value="Fer4_8"/>
    <property type="match status" value="1"/>
</dbReference>
<dbReference type="GO" id="GO:0051536">
    <property type="term" value="F:iron-sulfur cluster binding"/>
    <property type="evidence" value="ECO:0007669"/>
    <property type="project" value="UniProtKB-KW"/>
</dbReference>
<sequence>MLLDNGRTRINAGESREILKCIRCSACMNVCPVYRVVGGHAYESTYPGPMGIILTTLLEGMESKHPLVDATTLCGACAEVCPVRVPLLKLLYIAKERRITEGFAPSAEKAAMAAFGVGVRSPSLFSAGQAAARVFWPLIHKVGGKAIIERLPKPALRMFHRRMP</sequence>
<dbReference type="EMBL" id="JACRDE010000369">
    <property type="protein sequence ID" value="MBI5250640.1"/>
    <property type="molecule type" value="Genomic_DNA"/>
</dbReference>
<evidence type="ECO:0000256" key="1">
    <source>
        <dbReference type="ARBA" id="ARBA00022723"/>
    </source>
</evidence>
<name>A0A9D6V217_9BACT</name>
<dbReference type="GO" id="GO:0006089">
    <property type="term" value="P:lactate metabolic process"/>
    <property type="evidence" value="ECO:0007669"/>
    <property type="project" value="InterPro"/>
</dbReference>
<evidence type="ECO:0000256" key="3">
    <source>
        <dbReference type="ARBA" id="ARBA00023014"/>
    </source>
</evidence>
<evidence type="ECO:0000256" key="2">
    <source>
        <dbReference type="ARBA" id="ARBA00023004"/>
    </source>
</evidence>
<keyword evidence="2" id="KW-0408">Iron</keyword>
<dbReference type="InterPro" id="IPR004452">
    <property type="entry name" value="LutB/LldF"/>
</dbReference>